<dbReference type="SUPFAM" id="SSF49493">
    <property type="entry name" value="HSP40/DnaJ peptide-binding domain"/>
    <property type="match status" value="2"/>
</dbReference>
<keyword evidence="2" id="KW-0677">Repeat</keyword>
<dbReference type="CDD" id="cd06257">
    <property type="entry name" value="DnaJ"/>
    <property type="match status" value="1"/>
</dbReference>
<accession>A0A6C0CHU3</accession>
<name>A0A6C0CHU3_9ZZZZ</name>
<evidence type="ECO:0000256" key="3">
    <source>
        <dbReference type="ARBA" id="ARBA00022771"/>
    </source>
</evidence>
<dbReference type="PANTHER" id="PTHR43888">
    <property type="entry name" value="DNAJ-LIKE-2, ISOFORM A-RELATED"/>
    <property type="match status" value="1"/>
</dbReference>
<dbReference type="CDD" id="cd10719">
    <property type="entry name" value="DnaJ_zf"/>
    <property type="match status" value="1"/>
</dbReference>
<dbReference type="InterPro" id="IPR036869">
    <property type="entry name" value="J_dom_sf"/>
</dbReference>
<keyword evidence="4" id="KW-0862">Zinc</keyword>
<dbReference type="PROSITE" id="PS50076">
    <property type="entry name" value="DNAJ_2"/>
    <property type="match status" value="1"/>
</dbReference>
<dbReference type="InterPro" id="IPR001623">
    <property type="entry name" value="DnaJ_domain"/>
</dbReference>
<dbReference type="GO" id="GO:0006457">
    <property type="term" value="P:protein folding"/>
    <property type="evidence" value="ECO:0007669"/>
    <property type="project" value="InterPro"/>
</dbReference>
<dbReference type="SMART" id="SM00271">
    <property type="entry name" value="DnaJ"/>
    <property type="match status" value="1"/>
</dbReference>
<dbReference type="EMBL" id="MN739420">
    <property type="protein sequence ID" value="QHT03863.1"/>
    <property type="molecule type" value="Genomic_DNA"/>
</dbReference>
<keyword evidence="3" id="KW-0863">Zinc-finger</keyword>
<dbReference type="InterPro" id="IPR036410">
    <property type="entry name" value="HSP_DnaJ_Cys-rich_dom_sf"/>
</dbReference>
<dbReference type="Gene3D" id="1.10.287.110">
    <property type="entry name" value="DnaJ domain"/>
    <property type="match status" value="1"/>
</dbReference>
<dbReference type="InterPro" id="IPR002939">
    <property type="entry name" value="DnaJ_C"/>
</dbReference>
<dbReference type="SUPFAM" id="SSF46565">
    <property type="entry name" value="Chaperone J-domain"/>
    <property type="match status" value="1"/>
</dbReference>
<dbReference type="AlphaFoldDB" id="A0A6C0CHU3"/>
<protein>
    <recommendedName>
        <fullName evidence="5">J domain-containing protein</fullName>
    </recommendedName>
</protein>
<dbReference type="SUPFAM" id="SSF57938">
    <property type="entry name" value="DnaJ/Hsp40 cysteine-rich domain"/>
    <property type="match status" value="1"/>
</dbReference>
<evidence type="ECO:0000256" key="4">
    <source>
        <dbReference type="ARBA" id="ARBA00022833"/>
    </source>
</evidence>
<sequence>MGDFYDRLGISKDATPEEIKRAYRDLARIHHPDKGGDAEKFKTIQEAAEVLTDERRRQEYDARGRGPMPFTGGPGGMPFGDIFSMFGQGGVGGGGGGQRGGGKGPSQPIDMNIKLENFYSGIAININFKQTRKCPDCSECTEQCSGCGGAGTRMVTRQMGFMVVQMNATCDACMGRGRRTTKDCLPCGNRRFVDKDKTLEAKILPGMADNERLVFEGECSDSPEFSTPGDIVLILHAVHGQYSWKDADLHYRHTITYAESVLGFEFTLDDHPSGKKPSYVWTGGPLIHGSHLVFFGAGMPKKGGGFGDLKVELVVAQPHITRWSDSDREMLERVLGKVNLVKTDAQDLLHYTE</sequence>
<dbReference type="GO" id="GO:0008270">
    <property type="term" value="F:zinc ion binding"/>
    <property type="evidence" value="ECO:0007669"/>
    <property type="project" value="UniProtKB-KW"/>
</dbReference>
<keyword evidence="1" id="KW-0479">Metal-binding</keyword>
<evidence type="ECO:0000259" key="5">
    <source>
        <dbReference type="PROSITE" id="PS50076"/>
    </source>
</evidence>
<reference evidence="6" key="1">
    <citation type="journal article" date="2020" name="Nature">
        <title>Giant virus diversity and host interactions through global metagenomics.</title>
        <authorList>
            <person name="Schulz F."/>
            <person name="Roux S."/>
            <person name="Paez-Espino D."/>
            <person name="Jungbluth S."/>
            <person name="Walsh D.A."/>
            <person name="Denef V.J."/>
            <person name="McMahon K.D."/>
            <person name="Konstantinidis K.T."/>
            <person name="Eloe-Fadrosh E.A."/>
            <person name="Kyrpides N.C."/>
            <person name="Woyke T."/>
        </authorList>
    </citation>
    <scope>NUCLEOTIDE SEQUENCE</scope>
    <source>
        <strain evidence="6">GVMAG-M-3300021137-6</strain>
    </source>
</reference>
<evidence type="ECO:0000256" key="2">
    <source>
        <dbReference type="ARBA" id="ARBA00022737"/>
    </source>
</evidence>
<dbReference type="InterPro" id="IPR044713">
    <property type="entry name" value="DNJA1/2-like"/>
</dbReference>
<feature type="domain" description="J" evidence="5">
    <location>
        <begin position="3"/>
        <end position="64"/>
    </location>
</feature>
<dbReference type="InterPro" id="IPR008971">
    <property type="entry name" value="HSP40/DnaJ_pept-bd"/>
</dbReference>
<dbReference type="Pfam" id="PF00226">
    <property type="entry name" value="DnaJ"/>
    <property type="match status" value="1"/>
</dbReference>
<evidence type="ECO:0000313" key="6">
    <source>
        <dbReference type="EMBL" id="QHT03863.1"/>
    </source>
</evidence>
<dbReference type="GO" id="GO:0051082">
    <property type="term" value="F:unfolded protein binding"/>
    <property type="evidence" value="ECO:0007669"/>
    <property type="project" value="InterPro"/>
</dbReference>
<evidence type="ECO:0000256" key="1">
    <source>
        <dbReference type="ARBA" id="ARBA00022723"/>
    </source>
</evidence>
<dbReference type="PRINTS" id="PR00625">
    <property type="entry name" value="JDOMAIN"/>
</dbReference>
<dbReference type="Pfam" id="PF01556">
    <property type="entry name" value="DnaJ_C"/>
    <property type="match status" value="1"/>
</dbReference>
<dbReference type="Gene3D" id="2.60.260.20">
    <property type="entry name" value="Urease metallochaperone UreE, N-terminal domain"/>
    <property type="match status" value="2"/>
</dbReference>
<proteinExistence type="predicted"/>
<dbReference type="InterPro" id="IPR001305">
    <property type="entry name" value="HSP_DnaJ_Cys-rich_dom"/>
</dbReference>
<organism evidence="6">
    <name type="scientific">viral metagenome</name>
    <dbReference type="NCBI Taxonomy" id="1070528"/>
    <lineage>
        <taxon>unclassified sequences</taxon>
        <taxon>metagenomes</taxon>
        <taxon>organismal metagenomes</taxon>
    </lineage>
</organism>
<dbReference type="Gene3D" id="2.10.230.10">
    <property type="entry name" value="Heat shock protein DnaJ, cysteine-rich domain"/>
    <property type="match status" value="1"/>
</dbReference>
<dbReference type="GO" id="GO:0030544">
    <property type="term" value="F:Hsp70 protein binding"/>
    <property type="evidence" value="ECO:0007669"/>
    <property type="project" value="InterPro"/>
</dbReference>